<dbReference type="GeneID" id="40382768"/>
<dbReference type="KEGG" id="pkz:C5L36_0B02620"/>
<evidence type="ECO:0000256" key="4">
    <source>
        <dbReference type="ARBA" id="ARBA00022927"/>
    </source>
</evidence>
<dbReference type="CDD" id="cd15853">
    <property type="entry name" value="SNARE_Bet1"/>
    <property type="match status" value="1"/>
</dbReference>
<feature type="transmembrane region" description="Helical" evidence="9">
    <location>
        <begin position="74"/>
        <end position="92"/>
    </location>
</feature>
<dbReference type="OrthoDB" id="3063237at2759"/>
<keyword evidence="6" id="KW-0333">Golgi apparatus</keyword>
<keyword evidence="12" id="KW-1185">Reference proteome</keyword>
<evidence type="ECO:0000313" key="12">
    <source>
        <dbReference type="Proteomes" id="UP000249293"/>
    </source>
</evidence>
<reference evidence="11 12" key="1">
    <citation type="submission" date="2018-06" db="EMBL/GenBank/DDBJ databases">
        <title>Population genomics shows no distinction between pathogenic Candida krusei and environmental Pichia kudriavzevii: One species, four names.</title>
        <authorList>
            <person name="Douglass A.P."/>
            <person name="Offei B."/>
            <person name="Braun-Galleani S."/>
            <person name="Coughlan A.Y."/>
            <person name="Martos A."/>
            <person name="Ortiz-Merino R.A."/>
            <person name="Byrne K.P."/>
            <person name="Wolfe K.H."/>
        </authorList>
    </citation>
    <scope>NUCLEOTIDE SEQUENCE [LARGE SCALE GENOMIC DNA]</scope>
    <source>
        <strain evidence="11 12">CBS573</strain>
    </source>
</reference>
<evidence type="ECO:0000313" key="11">
    <source>
        <dbReference type="EMBL" id="AWU75003.1"/>
    </source>
</evidence>
<comment type="subcellular location">
    <subcellularLocation>
        <location evidence="8">Endomembrane system</location>
        <topology evidence="8">Single-pass type IV membrane protein</topology>
    </subcellularLocation>
    <subcellularLocation>
        <location evidence="1">Golgi apparatus membrane</location>
    </subcellularLocation>
</comment>
<evidence type="ECO:0000256" key="2">
    <source>
        <dbReference type="ARBA" id="ARBA00022448"/>
    </source>
</evidence>
<dbReference type="GO" id="GO:0015031">
    <property type="term" value="P:protein transport"/>
    <property type="evidence" value="ECO:0007669"/>
    <property type="project" value="UniProtKB-KW"/>
</dbReference>
<dbReference type="VEuPathDB" id="FungiDB:C5L36_0B02620"/>
<evidence type="ECO:0000256" key="3">
    <source>
        <dbReference type="ARBA" id="ARBA00022692"/>
    </source>
</evidence>
<organism evidence="11 12">
    <name type="scientific">Pichia kudriavzevii</name>
    <name type="common">Yeast</name>
    <name type="synonym">Issatchenkia orientalis</name>
    <dbReference type="NCBI Taxonomy" id="4909"/>
    <lineage>
        <taxon>Eukaryota</taxon>
        <taxon>Fungi</taxon>
        <taxon>Dikarya</taxon>
        <taxon>Ascomycota</taxon>
        <taxon>Saccharomycotina</taxon>
        <taxon>Pichiomycetes</taxon>
        <taxon>Pichiales</taxon>
        <taxon>Pichiaceae</taxon>
        <taxon>Pichia</taxon>
    </lineage>
</organism>
<evidence type="ECO:0000259" key="10">
    <source>
        <dbReference type="PROSITE" id="PS50192"/>
    </source>
</evidence>
<accession>A0A2U9R119</accession>
<name>A0A2U9R119_PICKU</name>
<evidence type="ECO:0000256" key="8">
    <source>
        <dbReference type="ARBA" id="ARBA00046280"/>
    </source>
</evidence>
<dbReference type="STRING" id="4909.A0A2U9R119"/>
<dbReference type="PANTHER" id="PTHR12791">
    <property type="entry name" value="GOLGI SNARE BET1-RELATED"/>
    <property type="match status" value="1"/>
</dbReference>
<evidence type="ECO:0000256" key="6">
    <source>
        <dbReference type="ARBA" id="ARBA00023034"/>
    </source>
</evidence>
<dbReference type="AlphaFoldDB" id="A0A2U9R119"/>
<dbReference type="RefSeq" id="XP_029320480.1">
    <property type="nucleotide sequence ID" value="XM_029464621.1"/>
</dbReference>
<keyword evidence="3 9" id="KW-0812">Transmembrane</keyword>
<dbReference type="Proteomes" id="UP000249293">
    <property type="component" value="Chromosome 2"/>
</dbReference>
<feature type="domain" description="T-SNARE coiled-coil homology" evidence="10">
    <location>
        <begin position="5"/>
        <end position="67"/>
    </location>
</feature>
<gene>
    <name evidence="11" type="ORF">C5L36_0B02620</name>
</gene>
<dbReference type="GO" id="GO:0000139">
    <property type="term" value="C:Golgi membrane"/>
    <property type="evidence" value="ECO:0007669"/>
    <property type="project" value="UniProtKB-SubCell"/>
</dbReference>
<dbReference type="SUPFAM" id="SSF58038">
    <property type="entry name" value="SNARE fusion complex"/>
    <property type="match status" value="1"/>
</dbReference>
<dbReference type="InterPro" id="IPR000727">
    <property type="entry name" value="T_SNARE_dom"/>
</dbReference>
<evidence type="ECO:0000256" key="7">
    <source>
        <dbReference type="ARBA" id="ARBA00023136"/>
    </source>
</evidence>
<dbReference type="EMBL" id="CP028774">
    <property type="protein sequence ID" value="AWU75003.1"/>
    <property type="molecule type" value="Genomic_DNA"/>
</dbReference>
<dbReference type="PROSITE" id="PS50192">
    <property type="entry name" value="T_SNARE"/>
    <property type="match status" value="1"/>
</dbReference>
<evidence type="ECO:0000256" key="9">
    <source>
        <dbReference type="SAM" id="Phobius"/>
    </source>
</evidence>
<protein>
    <recommendedName>
        <fullName evidence="10">t-SNARE coiled-coil homology domain-containing protein</fullName>
    </recommendedName>
</protein>
<keyword evidence="4" id="KW-0653">Protein transport</keyword>
<dbReference type="InterPro" id="IPR039899">
    <property type="entry name" value="BET1_SNARE"/>
</dbReference>
<keyword evidence="5 9" id="KW-1133">Transmembrane helix</keyword>
<sequence length="96" mass="10879">MSRAAQYEQSNDDQFHALANKVSIFKNIANDINNYAQEDNSQLNSLSNQFSALSDSIKATSAKLTHVIRTNPKVIKMVGIAFLIFLIIYYSLKYLF</sequence>
<dbReference type="Gene3D" id="1.20.5.110">
    <property type="match status" value="1"/>
</dbReference>
<evidence type="ECO:0000256" key="1">
    <source>
        <dbReference type="ARBA" id="ARBA00004394"/>
    </source>
</evidence>
<evidence type="ECO:0000256" key="5">
    <source>
        <dbReference type="ARBA" id="ARBA00022989"/>
    </source>
</evidence>
<proteinExistence type="predicted"/>
<keyword evidence="2" id="KW-0813">Transport</keyword>
<keyword evidence="7 9" id="KW-0472">Membrane</keyword>